<comment type="caution">
    <text evidence="2">The sequence shown here is derived from an EMBL/GenBank/DDBJ whole genome shotgun (WGS) entry which is preliminary data.</text>
</comment>
<evidence type="ECO:0008006" key="4">
    <source>
        <dbReference type="Google" id="ProtNLM"/>
    </source>
</evidence>
<keyword evidence="3" id="KW-1185">Reference proteome</keyword>
<dbReference type="InterPro" id="IPR045034">
    <property type="entry name" value="O-acyltransferase_WSD1-like"/>
</dbReference>
<keyword evidence="1" id="KW-0472">Membrane</keyword>
<reference evidence="2" key="1">
    <citation type="submission" date="2021-06" db="EMBL/GenBank/DDBJ databases">
        <authorList>
            <person name="Hodson N. C."/>
            <person name="Mongue J. A."/>
            <person name="Jaron S. K."/>
        </authorList>
    </citation>
    <scope>NUCLEOTIDE SEQUENCE</scope>
</reference>
<evidence type="ECO:0000256" key="1">
    <source>
        <dbReference type="SAM" id="Phobius"/>
    </source>
</evidence>
<gene>
    <name evidence="2" type="ORF">AFUS01_LOCUS2191</name>
</gene>
<dbReference type="Proteomes" id="UP000708208">
    <property type="component" value="Unassembled WGS sequence"/>
</dbReference>
<keyword evidence="1" id="KW-1133">Transmembrane helix</keyword>
<organism evidence="2 3">
    <name type="scientific">Allacma fusca</name>
    <dbReference type="NCBI Taxonomy" id="39272"/>
    <lineage>
        <taxon>Eukaryota</taxon>
        <taxon>Metazoa</taxon>
        <taxon>Ecdysozoa</taxon>
        <taxon>Arthropoda</taxon>
        <taxon>Hexapoda</taxon>
        <taxon>Collembola</taxon>
        <taxon>Symphypleona</taxon>
        <taxon>Sminthuridae</taxon>
        <taxon>Allacma</taxon>
    </lineage>
</organism>
<evidence type="ECO:0000313" key="2">
    <source>
        <dbReference type="EMBL" id="CAG7673129.1"/>
    </source>
</evidence>
<keyword evidence="1" id="KW-0812">Transmembrane</keyword>
<accession>A0A8J2NSJ3</accession>
<name>A0A8J2NSJ3_9HEXA</name>
<evidence type="ECO:0000313" key="3">
    <source>
        <dbReference type="Proteomes" id="UP000708208"/>
    </source>
</evidence>
<feature type="transmembrane region" description="Helical" evidence="1">
    <location>
        <begin position="6"/>
        <end position="30"/>
    </location>
</feature>
<dbReference type="OrthoDB" id="619536at2759"/>
<proteinExistence type="predicted"/>
<dbReference type="GO" id="GO:0008374">
    <property type="term" value="F:O-acyltransferase activity"/>
    <property type="evidence" value="ECO:0007669"/>
    <property type="project" value="InterPro"/>
</dbReference>
<sequence>MTVILRTIYIAVCCILLVIFTIFTLPWRFFVYILARIWKPELQDFATGISRIFSGTVQFGNLLPLNTTTVLTVEGYLDLENFRGLFHKRVLQKRNKNGGLVFGRFYEIITFFMGYPFWTKEKNFNLANHIETYDYRSEGIDCFDENRLKEYLSDLKKKHWDKQSSYWKITLIHNYNGKAQTLIIMTWQHSLGDGFSMKNVLECMFLGDKGHQNSDHKNNIYESDSSIISLSQIFLRLTICWEALKSVLLFPYESARFKEEVARTEVALWEINTNAGEDEYHFNFTKPFPVDSIKSVRAKFSVGFQTVLNSALTAGLEKALKKCKQPITTGKILIDSSKPRLPHPEGLTNHFFFGNLCVPLTATSPQDRLLQTERSYQAQRTSNIPLGFHYALQTASLLPGNLPFVCGSFLHQFVHMVFTSFPYFGKIDLEGCAVSDLFTVFAGPHPSSHLTALATGSPNQVKFGLSLRKCVSSLPSEFLEILRLCIEEEMERFLSLGDC</sequence>
<dbReference type="GO" id="GO:0019432">
    <property type="term" value="P:triglyceride biosynthetic process"/>
    <property type="evidence" value="ECO:0007669"/>
    <property type="project" value="TreeGrafter"/>
</dbReference>
<dbReference type="GO" id="GO:0005886">
    <property type="term" value="C:plasma membrane"/>
    <property type="evidence" value="ECO:0007669"/>
    <property type="project" value="TreeGrafter"/>
</dbReference>
<dbReference type="AlphaFoldDB" id="A0A8J2NSJ3"/>
<dbReference type="EMBL" id="CAJVCH010012520">
    <property type="protein sequence ID" value="CAG7673129.1"/>
    <property type="molecule type" value="Genomic_DNA"/>
</dbReference>
<protein>
    <recommendedName>
        <fullName evidence="4">Diacylglycerol O-acyltransferase</fullName>
    </recommendedName>
</protein>
<dbReference type="PANTHER" id="PTHR31650:SF1">
    <property type="entry name" value="WAX ESTER SYNTHASE_DIACYLGLYCEROL ACYLTRANSFERASE 4-RELATED"/>
    <property type="match status" value="1"/>
</dbReference>
<dbReference type="PANTHER" id="PTHR31650">
    <property type="entry name" value="O-ACYLTRANSFERASE (WSD1-LIKE) FAMILY PROTEIN"/>
    <property type="match status" value="1"/>
</dbReference>